<dbReference type="GO" id="GO:0005886">
    <property type="term" value="C:plasma membrane"/>
    <property type="evidence" value="ECO:0007669"/>
    <property type="project" value="UniProtKB-SubCell"/>
</dbReference>
<evidence type="ECO:0000256" key="2">
    <source>
        <dbReference type="ARBA" id="ARBA00004162"/>
    </source>
</evidence>
<reference evidence="11 12" key="1">
    <citation type="journal article" date="2011" name="J. Bacteriol.">
        <title>Complete genome sequence of the industrial strain Ketogulonicigenium vulgare WSH-001.</title>
        <authorList>
            <person name="Liu L."/>
            <person name="Li Y."/>
            <person name="Zhang J."/>
            <person name="Zhou Z."/>
            <person name="Liu J."/>
            <person name="Li X."/>
            <person name="Zhou J."/>
            <person name="Du G."/>
            <person name="Wang L."/>
            <person name="Chen J."/>
        </authorList>
    </citation>
    <scope>NUCLEOTIDE SEQUENCE [LARGE SCALE GENOMIC DNA]</scope>
    <source>
        <strain evidence="11 12">WSH-001</strain>
    </source>
</reference>
<comment type="similarity">
    <text evidence="3 10">Belongs to the FliL family.</text>
</comment>
<dbReference type="OrthoDB" id="7619358at2"/>
<dbReference type="InterPro" id="IPR005503">
    <property type="entry name" value="FliL"/>
</dbReference>
<keyword evidence="4" id="KW-1003">Cell membrane</keyword>
<evidence type="ECO:0000256" key="4">
    <source>
        <dbReference type="ARBA" id="ARBA00022475"/>
    </source>
</evidence>
<dbReference type="PATRIC" id="fig|759362.5.peg.2018"/>
<dbReference type="HOGENOM" id="CLU_099018_2_1_5"/>
<keyword evidence="7 10" id="KW-0283">Flagellar rotation</keyword>
<dbReference type="KEGG" id="kvl:KVU_1947"/>
<comment type="subcellular location">
    <subcellularLocation>
        <location evidence="10">Cell inner membrane</location>
    </subcellularLocation>
    <subcellularLocation>
        <location evidence="2">Cell membrane</location>
        <topology evidence="2">Single-pass membrane protein</topology>
    </subcellularLocation>
</comment>
<dbReference type="GO" id="GO:0009425">
    <property type="term" value="C:bacterial-type flagellum basal body"/>
    <property type="evidence" value="ECO:0007669"/>
    <property type="project" value="InterPro"/>
</dbReference>
<name>F9Y4H3_KETVW</name>
<evidence type="ECO:0000313" key="11">
    <source>
        <dbReference type="EMBL" id="AEM41786.1"/>
    </source>
</evidence>
<evidence type="ECO:0000256" key="7">
    <source>
        <dbReference type="ARBA" id="ARBA00022779"/>
    </source>
</evidence>
<dbReference type="EMBL" id="CP002018">
    <property type="protein sequence ID" value="AEM41786.1"/>
    <property type="molecule type" value="Genomic_DNA"/>
</dbReference>
<dbReference type="GO" id="GO:0006935">
    <property type="term" value="P:chemotaxis"/>
    <property type="evidence" value="ECO:0007669"/>
    <property type="project" value="UniProtKB-KW"/>
</dbReference>
<keyword evidence="11" id="KW-0969">Cilium</keyword>
<protein>
    <recommendedName>
        <fullName evidence="10">Flagellar protein FliL</fullName>
    </recommendedName>
</protein>
<dbReference type="AlphaFoldDB" id="F9Y4H3"/>
<keyword evidence="11" id="KW-0282">Flagellum</keyword>
<evidence type="ECO:0000256" key="6">
    <source>
        <dbReference type="ARBA" id="ARBA00022692"/>
    </source>
</evidence>
<evidence type="ECO:0000256" key="8">
    <source>
        <dbReference type="ARBA" id="ARBA00022989"/>
    </source>
</evidence>
<keyword evidence="11" id="KW-0966">Cell projection</keyword>
<keyword evidence="10" id="KW-0997">Cell inner membrane</keyword>
<keyword evidence="5 10" id="KW-0145">Chemotaxis</keyword>
<evidence type="ECO:0000256" key="9">
    <source>
        <dbReference type="ARBA" id="ARBA00023136"/>
    </source>
</evidence>
<keyword evidence="9 10" id="KW-0472">Membrane</keyword>
<evidence type="ECO:0000256" key="10">
    <source>
        <dbReference type="RuleBase" id="RU364125"/>
    </source>
</evidence>
<keyword evidence="12" id="KW-1185">Reference proteome</keyword>
<proteinExistence type="inferred from homology"/>
<sequence length="143" mass="14930">MLSMIVAGVLGLAGAAGGYLAVAQGLVRLPGGDVPVEAAFSAPEPVSFIAMEPLIVNLPTASAGRYLRFTAQLEVPAASAPEVERVMPRITDVLNGYLRAVTPADLADASGLMRMRGMMLRRVQAVAGEGNVRNILVMELVVN</sequence>
<evidence type="ECO:0000256" key="1">
    <source>
        <dbReference type="ARBA" id="ARBA00002254"/>
    </source>
</evidence>
<dbReference type="Proteomes" id="UP000000692">
    <property type="component" value="Chromosome"/>
</dbReference>
<keyword evidence="8" id="KW-1133">Transmembrane helix</keyword>
<gene>
    <name evidence="11" type="primary">fliL</name>
    <name evidence="11" type="ordered locus">KVU_1947</name>
</gene>
<dbReference type="GO" id="GO:0071973">
    <property type="term" value="P:bacterial-type flagellum-dependent cell motility"/>
    <property type="evidence" value="ECO:0007669"/>
    <property type="project" value="InterPro"/>
</dbReference>
<accession>F9Y4H3</accession>
<evidence type="ECO:0000313" key="12">
    <source>
        <dbReference type="Proteomes" id="UP000000692"/>
    </source>
</evidence>
<comment type="function">
    <text evidence="1 10">Controls the rotational direction of flagella during chemotaxis.</text>
</comment>
<dbReference type="Pfam" id="PF03748">
    <property type="entry name" value="FliL"/>
    <property type="match status" value="1"/>
</dbReference>
<keyword evidence="6" id="KW-0812">Transmembrane</keyword>
<evidence type="ECO:0000256" key="3">
    <source>
        <dbReference type="ARBA" id="ARBA00008281"/>
    </source>
</evidence>
<organism evidence="11 12">
    <name type="scientific">Ketogulonicigenium vulgare (strain WSH-001)</name>
    <dbReference type="NCBI Taxonomy" id="759362"/>
    <lineage>
        <taxon>Bacteria</taxon>
        <taxon>Pseudomonadati</taxon>
        <taxon>Pseudomonadota</taxon>
        <taxon>Alphaproteobacteria</taxon>
        <taxon>Rhodobacterales</taxon>
        <taxon>Roseobacteraceae</taxon>
        <taxon>Ketogulonicigenium</taxon>
    </lineage>
</organism>
<dbReference type="eggNOG" id="COG1580">
    <property type="taxonomic scope" value="Bacteria"/>
</dbReference>
<evidence type="ECO:0000256" key="5">
    <source>
        <dbReference type="ARBA" id="ARBA00022500"/>
    </source>
</evidence>